<accession>A0A6G9Z9G1</accession>
<proteinExistence type="predicted"/>
<name>A0A6G9Z9G1_9NOCA</name>
<evidence type="ECO:0000313" key="3">
    <source>
        <dbReference type="Proteomes" id="UP000500953"/>
    </source>
</evidence>
<evidence type="ECO:0000259" key="1">
    <source>
        <dbReference type="Pfam" id="PF01370"/>
    </source>
</evidence>
<dbReference type="Gene3D" id="3.40.50.720">
    <property type="entry name" value="NAD(P)-binding Rossmann-like Domain"/>
    <property type="match status" value="1"/>
</dbReference>
<dbReference type="InterPro" id="IPR036291">
    <property type="entry name" value="NAD(P)-bd_dom_sf"/>
</dbReference>
<evidence type="ECO:0000313" key="2">
    <source>
        <dbReference type="EMBL" id="QIS22122.1"/>
    </source>
</evidence>
<dbReference type="Proteomes" id="UP000500953">
    <property type="component" value="Chromosome"/>
</dbReference>
<protein>
    <submittedName>
        <fullName evidence="2">NAD-dependent epimerase/dehydratase family protein</fullName>
    </submittedName>
</protein>
<reference evidence="2 3" key="1">
    <citation type="journal article" date="2019" name="ACS Chem. Biol.">
        <title>Identification and Mobilization of a Cryptic Antibiotic Biosynthesis Gene Locus from a Human-Pathogenic Nocardia Isolate.</title>
        <authorList>
            <person name="Herisse M."/>
            <person name="Ishida K."/>
            <person name="Porter J.L."/>
            <person name="Howden B."/>
            <person name="Hertweck C."/>
            <person name="Stinear T.P."/>
            <person name="Pidot S.J."/>
        </authorList>
    </citation>
    <scope>NUCLEOTIDE SEQUENCE [LARGE SCALE GENOMIC DNA]</scope>
    <source>
        <strain evidence="2 3">AUSMDU00012715</strain>
    </source>
</reference>
<dbReference type="Pfam" id="PF01370">
    <property type="entry name" value="Epimerase"/>
    <property type="match status" value="1"/>
</dbReference>
<dbReference type="SUPFAM" id="SSF51735">
    <property type="entry name" value="NAD(P)-binding Rossmann-fold domains"/>
    <property type="match status" value="1"/>
</dbReference>
<gene>
    <name evidence="2" type="ORF">F6W96_31025</name>
</gene>
<dbReference type="InterPro" id="IPR001509">
    <property type="entry name" value="Epimerase_deHydtase"/>
</dbReference>
<feature type="domain" description="NAD-dependent epimerase/dehydratase" evidence="1">
    <location>
        <begin position="1"/>
        <end position="100"/>
    </location>
</feature>
<dbReference type="EMBL" id="CP046173">
    <property type="protein sequence ID" value="QIS22122.1"/>
    <property type="molecule type" value="Genomic_DNA"/>
</dbReference>
<sequence length="123" mass="13512">MGSVVAHQLVAAGHEADVIDDLSRGFFANLPAAARIPPDIDPQRFRSHLRGAVDEVLHFAAKISVAESVAHPDRFWHTNIEGSLALLRAIRAAEGLRVTAIRTMSDNVRDYRRRTNSDGLSTM</sequence>
<organism evidence="2 3">
    <name type="scientific">Nocardia terpenica</name>
    <dbReference type="NCBI Taxonomy" id="455432"/>
    <lineage>
        <taxon>Bacteria</taxon>
        <taxon>Bacillati</taxon>
        <taxon>Actinomycetota</taxon>
        <taxon>Actinomycetes</taxon>
        <taxon>Mycobacteriales</taxon>
        <taxon>Nocardiaceae</taxon>
        <taxon>Nocardia</taxon>
    </lineage>
</organism>
<dbReference type="AlphaFoldDB" id="A0A6G9Z9G1"/>